<evidence type="ECO:0000313" key="2">
    <source>
        <dbReference type="EMBL" id="MBL6457462.1"/>
    </source>
</evidence>
<dbReference type="RefSeq" id="WP_202827212.1">
    <property type="nucleotide sequence ID" value="NZ_JAEUXJ010000009.1"/>
</dbReference>
<feature type="domain" description="Methyltransferase FkbM" evidence="1">
    <location>
        <begin position="91"/>
        <end position="241"/>
    </location>
</feature>
<dbReference type="InterPro" id="IPR006342">
    <property type="entry name" value="FkbM_mtfrase"/>
</dbReference>
<protein>
    <submittedName>
        <fullName evidence="2">FkbM family methyltransferase</fullName>
    </submittedName>
</protein>
<dbReference type="PANTHER" id="PTHR34203:SF15">
    <property type="entry name" value="SLL1173 PROTEIN"/>
    <property type="match status" value="1"/>
</dbReference>
<dbReference type="InterPro" id="IPR052514">
    <property type="entry name" value="SAM-dependent_MTase"/>
</dbReference>
<keyword evidence="2" id="KW-0489">Methyltransferase</keyword>
<dbReference type="InterPro" id="IPR029063">
    <property type="entry name" value="SAM-dependent_MTases_sf"/>
</dbReference>
<comment type="caution">
    <text evidence="2">The sequence shown here is derived from an EMBL/GenBank/DDBJ whole genome shotgun (WGS) entry which is preliminary data.</text>
</comment>
<name>A0ABS1V7X1_9PROT</name>
<gene>
    <name evidence="2" type="ORF">JMJ55_19195</name>
</gene>
<proteinExistence type="predicted"/>
<reference evidence="2 3" key="1">
    <citation type="submission" date="2021-01" db="EMBL/GenBank/DDBJ databases">
        <title>Belnapia mucosa sp. nov. and Belnapia arida sp. nov., isolated from the Tabernas Desert (Almeria, Spain).</title>
        <authorList>
            <person name="Molina-Menor E."/>
            <person name="Vidal-Verdu A."/>
            <person name="Calonge A."/>
            <person name="Satari L."/>
            <person name="Pereto Magraner J."/>
            <person name="Porcar Miralles M."/>
        </authorList>
    </citation>
    <scope>NUCLEOTIDE SEQUENCE [LARGE SCALE GENOMIC DNA]</scope>
    <source>
        <strain evidence="2 3">T6</strain>
    </source>
</reference>
<dbReference type="GO" id="GO:0008168">
    <property type="term" value="F:methyltransferase activity"/>
    <property type="evidence" value="ECO:0007669"/>
    <property type="project" value="UniProtKB-KW"/>
</dbReference>
<dbReference type="NCBIfam" id="TIGR01444">
    <property type="entry name" value="fkbM_fam"/>
    <property type="match status" value="1"/>
</dbReference>
<dbReference type="PANTHER" id="PTHR34203">
    <property type="entry name" value="METHYLTRANSFERASE, FKBM FAMILY PROTEIN"/>
    <property type="match status" value="1"/>
</dbReference>
<evidence type="ECO:0000313" key="3">
    <source>
        <dbReference type="Proteomes" id="UP000606490"/>
    </source>
</evidence>
<dbReference type="SUPFAM" id="SSF53335">
    <property type="entry name" value="S-adenosyl-L-methionine-dependent methyltransferases"/>
    <property type="match status" value="1"/>
</dbReference>
<organism evidence="2 3">
    <name type="scientific">Belnapia mucosa</name>
    <dbReference type="NCBI Taxonomy" id="2804532"/>
    <lineage>
        <taxon>Bacteria</taxon>
        <taxon>Pseudomonadati</taxon>
        <taxon>Pseudomonadota</taxon>
        <taxon>Alphaproteobacteria</taxon>
        <taxon>Acetobacterales</taxon>
        <taxon>Roseomonadaceae</taxon>
        <taxon>Belnapia</taxon>
    </lineage>
</organism>
<dbReference type="EMBL" id="JAEUXJ010000009">
    <property type="protein sequence ID" value="MBL6457462.1"/>
    <property type="molecule type" value="Genomic_DNA"/>
</dbReference>
<dbReference type="Pfam" id="PF05050">
    <property type="entry name" value="Methyltransf_21"/>
    <property type="match status" value="1"/>
</dbReference>
<dbReference type="GO" id="GO:0032259">
    <property type="term" value="P:methylation"/>
    <property type="evidence" value="ECO:0007669"/>
    <property type="project" value="UniProtKB-KW"/>
</dbReference>
<accession>A0ABS1V7X1</accession>
<dbReference type="Proteomes" id="UP000606490">
    <property type="component" value="Unassembled WGS sequence"/>
</dbReference>
<keyword evidence="3" id="KW-1185">Reference proteome</keyword>
<keyword evidence="2" id="KW-0808">Transferase</keyword>
<sequence length="295" mass="33289">MPTDDWIDLLTLDDLIGNHDRTRLEAAMRRRCHTVPVDPHTILCRILGRYKFFVDCRDRGLAPHLMLDGYWEYWVSDFIWRNVRPGGTVLDVGANLGYYTVLMAELVGAGGNVFAFEPNPRLFDLLKRNVDINGFTTRTECMPKAVTGRSGEILHFRAKTTDPKNGALLPPLATGETLPDVVELKVESLALDDLPTGPVDFAKIDVEGAEEDLWAGMQGLIARSPDIQILLEFNPLRCREPQQMLAQMSALFPLRQLDDDAVVRPTEPDRILGTREDTMLYLSRLEPIDFANRRG</sequence>
<evidence type="ECO:0000259" key="1">
    <source>
        <dbReference type="Pfam" id="PF05050"/>
    </source>
</evidence>
<dbReference type="Gene3D" id="3.40.50.150">
    <property type="entry name" value="Vaccinia Virus protein VP39"/>
    <property type="match status" value="1"/>
</dbReference>